<name>A0AAE1UXQ9_9SOLA</name>
<dbReference type="AlphaFoldDB" id="A0AAE1UXQ9"/>
<reference evidence="2" key="1">
    <citation type="submission" date="2023-12" db="EMBL/GenBank/DDBJ databases">
        <title>Genome assembly of Anisodus tanguticus.</title>
        <authorList>
            <person name="Wang Y.-J."/>
        </authorList>
    </citation>
    <scope>NUCLEOTIDE SEQUENCE</scope>
    <source>
        <strain evidence="2">KB-2021</strain>
        <tissue evidence="2">Leaf</tissue>
    </source>
</reference>
<proteinExistence type="predicted"/>
<sequence>MLGRGKLQEDSNTAPGACPHGKISIPPPPVNGSSPTPPMQMRSTRTMVSMRLFGSTGEPDGRGERNVANAMLI</sequence>
<feature type="compositionally biased region" description="Pro residues" evidence="1">
    <location>
        <begin position="25"/>
        <end position="38"/>
    </location>
</feature>
<dbReference type="EMBL" id="JAVYJV010000022">
    <property type="protein sequence ID" value="KAK4341079.1"/>
    <property type="molecule type" value="Genomic_DNA"/>
</dbReference>
<feature type="region of interest" description="Disordered" evidence="1">
    <location>
        <begin position="53"/>
        <end position="73"/>
    </location>
</feature>
<organism evidence="2 3">
    <name type="scientific">Anisodus tanguticus</name>
    <dbReference type="NCBI Taxonomy" id="243964"/>
    <lineage>
        <taxon>Eukaryota</taxon>
        <taxon>Viridiplantae</taxon>
        <taxon>Streptophyta</taxon>
        <taxon>Embryophyta</taxon>
        <taxon>Tracheophyta</taxon>
        <taxon>Spermatophyta</taxon>
        <taxon>Magnoliopsida</taxon>
        <taxon>eudicotyledons</taxon>
        <taxon>Gunneridae</taxon>
        <taxon>Pentapetalae</taxon>
        <taxon>asterids</taxon>
        <taxon>lamiids</taxon>
        <taxon>Solanales</taxon>
        <taxon>Solanaceae</taxon>
        <taxon>Solanoideae</taxon>
        <taxon>Hyoscyameae</taxon>
        <taxon>Anisodus</taxon>
    </lineage>
</organism>
<keyword evidence="3" id="KW-1185">Reference proteome</keyword>
<protein>
    <submittedName>
        <fullName evidence="2">Uncharacterized protein</fullName>
    </submittedName>
</protein>
<feature type="region of interest" description="Disordered" evidence="1">
    <location>
        <begin position="1"/>
        <end position="41"/>
    </location>
</feature>
<dbReference type="Proteomes" id="UP001291623">
    <property type="component" value="Unassembled WGS sequence"/>
</dbReference>
<evidence type="ECO:0000313" key="3">
    <source>
        <dbReference type="Proteomes" id="UP001291623"/>
    </source>
</evidence>
<gene>
    <name evidence="2" type="ORF">RND71_039580</name>
</gene>
<evidence type="ECO:0000256" key="1">
    <source>
        <dbReference type="SAM" id="MobiDB-lite"/>
    </source>
</evidence>
<comment type="caution">
    <text evidence="2">The sequence shown here is derived from an EMBL/GenBank/DDBJ whole genome shotgun (WGS) entry which is preliminary data.</text>
</comment>
<evidence type="ECO:0000313" key="2">
    <source>
        <dbReference type="EMBL" id="KAK4341079.1"/>
    </source>
</evidence>
<accession>A0AAE1UXQ9</accession>